<dbReference type="Pfam" id="PF25583">
    <property type="entry name" value="WCX"/>
    <property type="match status" value="1"/>
</dbReference>
<dbReference type="Proteomes" id="UP001597393">
    <property type="component" value="Unassembled WGS sequence"/>
</dbReference>
<dbReference type="InterPro" id="IPR013196">
    <property type="entry name" value="HTH_11"/>
</dbReference>
<name>A0ABW5NJ62_9SPHI</name>
<feature type="domain" description="WYL" evidence="2">
    <location>
        <begin position="144"/>
        <end position="210"/>
    </location>
</feature>
<dbReference type="EMBL" id="JBHUMA010000004">
    <property type="protein sequence ID" value="MFD2597923.1"/>
    <property type="molecule type" value="Genomic_DNA"/>
</dbReference>
<dbReference type="Gene3D" id="1.10.10.10">
    <property type="entry name" value="Winged helix-like DNA-binding domain superfamily/Winged helix DNA-binding domain"/>
    <property type="match status" value="1"/>
</dbReference>
<gene>
    <name evidence="4" type="ORF">ACFSQ3_03080</name>
</gene>
<reference evidence="5" key="1">
    <citation type="journal article" date="2019" name="Int. J. Syst. Evol. Microbiol.">
        <title>The Global Catalogue of Microorganisms (GCM) 10K type strain sequencing project: providing services to taxonomists for standard genome sequencing and annotation.</title>
        <authorList>
            <consortium name="The Broad Institute Genomics Platform"/>
            <consortium name="The Broad Institute Genome Sequencing Center for Infectious Disease"/>
            <person name="Wu L."/>
            <person name="Ma J."/>
        </authorList>
    </citation>
    <scope>NUCLEOTIDE SEQUENCE [LARGE SCALE GENOMIC DNA]</scope>
    <source>
        <strain evidence="5">KCTC 42248</strain>
    </source>
</reference>
<keyword evidence="5" id="KW-1185">Reference proteome</keyword>
<dbReference type="InterPro" id="IPR057727">
    <property type="entry name" value="WCX_dom"/>
</dbReference>
<sequence length="317" mass="37181">MDIKKRFDRILSIFLHLQTKKEVTASQLAEKHKVSVRTIYRDIQALITAGVPINGEAGSGYSMLIDYKLPAMPFTREEALSFLAAEKLVNRYTDRYLSENFQSALIKMKALLRFSEKQHLEDANPLLMIQNQTNSFNEKLPQGLSILLESIVSKSCVHIHYLKPTTTEVDRRVIEPIGAFVEGRFWYVMAFCQLRQDYRQFRLDRIQHIQLASNSFSRTHQDLAFYLKQKDEVPKTRVVIRVDGHIAHYLHWDRHQYGFVEERKVGDEVEMLFDCVNVEEAFARWFMMFGDNARIMQPSKLKYAVKRILRNSLDRLD</sequence>
<dbReference type="Pfam" id="PF13280">
    <property type="entry name" value="WYL"/>
    <property type="match status" value="1"/>
</dbReference>
<comment type="caution">
    <text evidence="4">The sequence shown here is derived from an EMBL/GenBank/DDBJ whole genome shotgun (WGS) entry which is preliminary data.</text>
</comment>
<dbReference type="PIRSF" id="PIRSF016838">
    <property type="entry name" value="PafC"/>
    <property type="match status" value="1"/>
</dbReference>
<dbReference type="InterPro" id="IPR036388">
    <property type="entry name" value="WH-like_DNA-bd_sf"/>
</dbReference>
<organism evidence="4 5">
    <name type="scientific">Sphingobacterium corticis</name>
    <dbReference type="NCBI Taxonomy" id="1812823"/>
    <lineage>
        <taxon>Bacteria</taxon>
        <taxon>Pseudomonadati</taxon>
        <taxon>Bacteroidota</taxon>
        <taxon>Sphingobacteriia</taxon>
        <taxon>Sphingobacteriales</taxon>
        <taxon>Sphingobacteriaceae</taxon>
        <taxon>Sphingobacterium</taxon>
    </lineage>
</organism>
<dbReference type="RefSeq" id="WP_380867375.1">
    <property type="nucleotide sequence ID" value="NZ_JBHUMA010000004.1"/>
</dbReference>
<feature type="domain" description="Helix-turn-helix type 11" evidence="1">
    <location>
        <begin position="9"/>
        <end position="61"/>
    </location>
</feature>
<evidence type="ECO:0000313" key="5">
    <source>
        <dbReference type="Proteomes" id="UP001597393"/>
    </source>
</evidence>
<proteinExistence type="predicted"/>
<evidence type="ECO:0000259" key="1">
    <source>
        <dbReference type="Pfam" id="PF08279"/>
    </source>
</evidence>
<dbReference type="PANTHER" id="PTHR34580:SF1">
    <property type="entry name" value="PROTEIN PAFC"/>
    <property type="match status" value="1"/>
</dbReference>
<dbReference type="PANTHER" id="PTHR34580">
    <property type="match status" value="1"/>
</dbReference>
<accession>A0ABW5NJ62</accession>
<dbReference type="InterPro" id="IPR051534">
    <property type="entry name" value="CBASS_pafABC_assoc_protein"/>
</dbReference>
<dbReference type="InterPro" id="IPR026881">
    <property type="entry name" value="WYL_dom"/>
</dbReference>
<protein>
    <submittedName>
        <fullName evidence="4">Helix-turn-helix transcriptional regulator</fullName>
    </submittedName>
</protein>
<dbReference type="SUPFAM" id="SSF46785">
    <property type="entry name" value="Winged helix' DNA-binding domain"/>
    <property type="match status" value="1"/>
</dbReference>
<dbReference type="Pfam" id="PF08279">
    <property type="entry name" value="HTH_11"/>
    <property type="match status" value="1"/>
</dbReference>
<evidence type="ECO:0000259" key="2">
    <source>
        <dbReference type="Pfam" id="PF13280"/>
    </source>
</evidence>
<dbReference type="PROSITE" id="PS52050">
    <property type="entry name" value="WYL"/>
    <property type="match status" value="1"/>
</dbReference>
<dbReference type="InterPro" id="IPR036390">
    <property type="entry name" value="WH_DNA-bd_sf"/>
</dbReference>
<evidence type="ECO:0000313" key="4">
    <source>
        <dbReference type="EMBL" id="MFD2597923.1"/>
    </source>
</evidence>
<feature type="domain" description="WCX" evidence="3">
    <location>
        <begin position="235"/>
        <end position="311"/>
    </location>
</feature>
<evidence type="ECO:0000259" key="3">
    <source>
        <dbReference type="Pfam" id="PF25583"/>
    </source>
</evidence>
<dbReference type="InterPro" id="IPR028349">
    <property type="entry name" value="PafC-like"/>
</dbReference>